<dbReference type="InterPro" id="IPR005656">
    <property type="entry name" value="MmgE_PrpD"/>
</dbReference>
<proteinExistence type="inferred from homology"/>
<dbReference type="InterPro" id="IPR045336">
    <property type="entry name" value="MmgE_PrpD_N"/>
</dbReference>
<dbReference type="Pfam" id="PF03972">
    <property type="entry name" value="MmgE_PrpD_N"/>
    <property type="match status" value="1"/>
</dbReference>
<evidence type="ECO:0000259" key="3">
    <source>
        <dbReference type="Pfam" id="PF19305"/>
    </source>
</evidence>
<evidence type="ECO:0000313" key="4">
    <source>
        <dbReference type="EMBL" id="CUH61701.1"/>
    </source>
</evidence>
<dbReference type="RefSeq" id="WP_058124361.1">
    <property type="nucleotide sequence ID" value="NZ_CYRX01000033.1"/>
</dbReference>
<dbReference type="InterPro" id="IPR036148">
    <property type="entry name" value="MmgE/PrpD_sf"/>
</dbReference>
<accession>A0A0P1F2C0</accession>
<dbReference type="Proteomes" id="UP000051298">
    <property type="component" value="Unassembled WGS sequence"/>
</dbReference>
<gene>
    <name evidence="4" type="ORF">THS5294_03013</name>
</gene>
<dbReference type="SUPFAM" id="SSF103378">
    <property type="entry name" value="2-methylcitrate dehydratase PrpD"/>
    <property type="match status" value="1"/>
</dbReference>
<feature type="domain" description="MmgE/PrpD N-terminal" evidence="2">
    <location>
        <begin position="4"/>
        <end position="230"/>
    </location>
</feature>
<name>A0A0P1F2C0_9RHOB</name>
<evidence type="ECO:0000259" key="2">
    <source>
        <dbReference type="Pfam" id="PF03972"/>
    </source>
</evidence>
<sequence>MANAFTEFLHDTKLTDIPPQMQALGRQWLLDLLGVAAAGTQTELSRVIHRHATAHFGPGAKSATVLFDGRAASAPGVALAGGCTIDAVDAHDGHKLTKGHTGCGVLPALAALSEAEGMEDDQEFLAAFIVGYELATRAGIALHRTASDYHTSGAWVAVGVAGLGARAMGLTADQTRHAIGIAEYHGPRSQMMRVIDHPAMLKDGSGWGAMSGVSAAYLAADGFTGAPAITVEGGDVQDLWQSLGHRWCIAEQYFKHFPVCRWAQPPVQAVLDVRRAHGLRSEVVDHIAIETFHHSKRLATRDPKTTEEAQYSTAFPAAVALVRGRVDPADVADAALNDPEIARIAQGMRIDEDAGFTAAFPERRIARVTIVLKDGQRLTSADTEAPGDPENPVSNADVRAKFHAYAEPVLGKNRASVVEAAVDGLGKGSGLGALRAAILPAP</sequence>
<protein>
    <submittedName>
        <fullName evidence="4">2-methylcitrate dehydratase</fullName>
    </submittedName>
</protein>
<dbReference type="GO" id="GO:0016829">
    <property type="term" value="F:lyase activity"/>
    <property type="evidence" value="ECO:0007669"/>
    <property type="project" value="InterPro"/>
</dbReference>
<dbReference type="PANTHER" id="PTHR16943">
    <property type="entry name" value="2-METHYLCITRATE DEHYDRATASE-RELATED"/>
    <property type="match status" value="1"/>
</dbReference>
<evidence type="ECO:0000313" key="5">
    <source>
        <dbReference type="Proteomes" id="UP000051298"/>
    </source>
</evidence>
<dbReference type="AlphaFoldDB" id="A0A0P1F2C0"/>
<comment type="similarity">
    <text evidence="1">Belongs to the PrpD family.</text>
</comment>
<dbReference type="STRING" id="266809.PM03_00470"/>
<evidence type="ECO:0000256" key="1">
    <source>
        <dbReference type="ARBA" id="ARBA00006174"/>
    </source>
</evidence>
<dbReference type="Gene3D" id="3.30.1330.120">
    <property type="entry name" value="2-methylcitrate dehydratase PrpD"/>
    <property type="match status" value="1"/>
</dbReference>
<dbReference type="EMBL" id="CYRX01000033">
    <property type="protein sequence ID" value="CUH61701.1"/>
    <property type="molecule type" value="Genomic_DNA"/>
</dbReference>
<dbReference type="Pfam" id="PF19305">
    <property type="entry name" value="MmgE_PrpD_C"/>
    <property type="match status" value="1"/>
</dbReference>
<dbReference type="Gene3D" id="1.10.4100.10">
    <property type="entry name" value="2-methylcitrate dehydratase PrpD"/>
    <property type="match status" value="1"/>
</dbReference>
<feature type="domain" description="MmgE/PrpD C-terminal" evidence="3">
    <location>
        <begin position="257"/>
        <end position="421"/>
    </location>
</feature>
<dbReference type="InterPro" id="IPR042183">
    <property type="entry name" value="MmgE/PrpD_sf_1"/>
</dbReference>
<dbReference type="PANTHER" id="PTHR16943:SF8">
    <property type="entry name" value="2-METHYLCITRATE DEHYDRATASE"/>
    <property type="match status" value="1"/>
</dbReference>
<dbReference type="eggNOG" id="COG2079">
    <property type="taxonomic scope" value="Bacteria"/>
</dbReference>
<dbReference type="InterPro" id="IPR045337">
    <property type="entry name" value="MmgE_PrpD_C"/>
</dbReference>
<dbReference type="InterPro" id="IPR042188">
    <property type="entry name" value="MmgE/PrpD_sf_2"/>
</dbReference>
<reference evidence="4 5" key="1">
    <citation type="submission" date="2015-09" db="EMBL/GenBank/DDBJ databases">
        <authorList>
            <consortium name="Swine Surveillance"/>
        </authorList>
    </citation>
    <scope>NUCLEOTIDE SEQUENCE [LARGE SCALE GENOMIC DNA]</scope>
    <source>
        <strain evidence="4 5">CECT 5294</strain>
    </source>
</reference>
<organism evidence="4 5">
    <name type="scientific">Thalassobacter stenotrophicus</name>
    <dbReference type="NCBI Taxonomy" id="266809"/>
    <lineage>
        <taxon>Bacteria</taxon>
        <taxon>Pseudomonadati</taxon>
        <taxon>Pseudomonadota</taxon>
        <taxon>Alphaproteobacteria</taxon>
        <taxon>Rhodobacterales</taxon>
        <taxon>Roseobacteraceae</taxon>
        <taxon>Thalassobacter</taxon>
    </lineage>
</organism>